<keyword evidence="2" id="KW-1185">Reference proteome</keyword>
<evidence type="ECO:0000313" key="1">
    <source>
        <dbReference type="EMBL" id="KAH7933108.1"/>
    </source>
</evidence>
<dbReference type="EMBL" id="CM023478">
    <property type="protein sequence ID" value="KAH7933108.1"/>
    <property type="molecule type" value="Genomic_DNA"/>
</dbReference>
<gene>
    <name evidence="1" type="ORF">HPB49_008295</name>
</gene>
<comment type="caution">
    <text evidence="1">The sequence shown here is derived from an EMBL/GenBank/DDBJ whole genome shotgun (WGS) entry which is preliminary data.</text>
</comment>
<protein>
    <submittedName>
        <fullName evidence="1">Uncharacterized protein</fullName>
    </submittedName>
</protein>
<sequence>MASSSSVTNMAGCSLLLLLLCGLAASSLIEKRTRFCGPYLVETLEALCGGEFFDPAQKRHTGRQQMTLQPMLPPWVMEPRLGFLDTKTALQLLRPVARRQGRGIIDECCHKSCSVAELLSYCGPTRPTSTDD</sequence>
<dbReference type="Proteomes" id="UP000821865">
    <property type="component" value="Chromosome 9"/>
</dbReference>
<evidence type="ECO:0000313" key="2">
    <source>
        <dbReference type="Proteomes" id="UP000821865"/>
    </source>
</evidence>
<proteinExistence type="predicted"/>
<reference evidence="1" key="1">
    <citation type="submission" date="2020-05" db="EMBL/GenBank/DDBJ databases">
        <title>Large-scale comparative analyses of tick genomes elucidate their genetic diversity and vector capacities.</title>
        <authorList>
            <person name="Jia N."/>
            <person name="Wang J."/>
            <person name="Shi W."/>
            <person name="Du L."/>
            <person name="Sun Y."/>
            <person name="Zhan W."/>
            <person name="Jiang J."/>
            <person name="Wang Q."/>
            <person name="Zhang B."/>
            <person name="Ji P."/>
            <person name="Sakyi L.B."/>
            <person name="Cui X."/>
            <person name="Yuan T."/>
            <person name="Jiang B."/>
            <person name="Yang W."/>
            <person name="Lam T.T.-Y."/>
            <person name="Chang Q."/>
            <person name="Ding S."/>
            <person name="Wang X."/>
            <person name="Zhu J."/>
            <person name="Ruan X."/>
            <person name="Zhao L."/>
            <person name="Wei J."/>
            <person name="Que T."/>
            <person name="Du C."/>
            <person name="Cheng J."/>
            <person name="Dai P."/>
            <person name="Han X."/>
            <person name="Huang E."/>
            <person name="Gao Y."/>
            <person name="Liu J."/>
            <person name="Shao H."/>
            <person name="Ye R."/>
            <person name="Li L."/>
            <person name="Wei W."/>
            <person name="Wang X."/>
            <person name="Wang C."/>
            <person name="Yang T."/>
            <person name="Huo Q."/>
            <person name="Li W."/>
            <person name="Guo W."/>
            <person name="Chen H."/>
            <person name="Zhou L."/>
            <person name="Ni X."/>
            <person name="Tian J."/>
            <person name="Zhou Y."/>
            <person name="Sheng Y."/>
            <person name="Liu T."/>
            <person name="Pan Y."/>
            <person name="Xia L."/>
            <person name="Li J."/>
            <person name="Zhao F."/>
            <person name="Cao W."/>
        </authorList>
    </citation>
    <scope>NUCLEOTIDE SEQUENCE</scope>
    <source>
        <strain evidence="1">Dsil-2018</strain>
    </source>
</reference>
<accession>A0ACB8C2P9</accession>
<name>A0ACB8C2P9_DERSI</name>
<organism evidence="1 2">
    <name type="scientific">Dermacentor silvarum</name>
    <name type="common">Tick</name>
    <dbReference type="NCBI Taxonomy" id="543639"/>
    <lineage>
        <taxon>Eukaryota</taxon>
        <taxon>Metazoa</taxon>
        <taxon>Ecdysozoa</taxon>
        <taxon>Arthropoda</taxon>
        <taxon>Chelicerata</taxon>
        <taxon>Arachnida</taxon>
        <taxon>Acari</taxon>
        <taxon>Parasitiformes</taxon>
        <taxon>Ixodida</taxon>
        <taxon>Ixodoidea</taxon>
        <taxon>Ixodidae</taxon>
        <taxon>Rhipicephalinae</taxon>
        <taxon>Dermacentor</taxon>
    </lineage>
</organism>